<protein>
    <recommendedName>
        <fullName evidence="2">Trimeric autotransporter adhesin YadA-like head domain-containing protein</fullName>
    </recommendedName>
</protein>
<proteinExistence type="predicted"/>
<evidence type="ECO:0000256" key="1">
    <source>
        <dbReference type="SAM" id="SignalP"/>
    </source>
</evidence>
<accession>A0ABT0THW7</accession>
<keyword evidence="1" id="KW-0732">Signal</keyword>
<feature type="signal peptide" evidence="1">
    <location>
        <begin position="1"/>
        <end position="18"/>
    </location>
</feature>
<dbReference type="Gene3D" id="2.150.10.10">
    <property type="entry name" value="Serralysin-like metalloprotease, C-terminal"/>
    <property type="match status" value="1"/>
</dbReference>
<dbReference type="InterPro" id="IPR008640">
    <property type="entry name" value="Adhesin_Head_dom"/>
</dbReference>
<name>A0ABT0THW7_9FLAO</name>
<evidence type="ECO:0000259" key="2">
    <source>
        <dbReference type="Pfam" id="PF05658"/>
    </source>
</evidence>
<organism evidence="3 4">
    <name type="scientific">Flavobacterium fragile</name>
    <dbReference type="NCBI Taxonomy" id="2949085"/>
    <lineage>
        <taxon>Bacteria</taxon>
        <taxon>Pseudomonadati</taxon>
        <taxon>Bacteroidota</taxon>
        <taxon>Flavobacteriia</taxon>
        <taxon>Flavobacteriales</taxon>
        <taxon>Flavobacteriaceae</taxon>
        <taxon>Flavobacterium</taxon>
    </lineage>
</organism>
<dbReference type="Pfam" id="PF05658">
    <property type="entry name" value="YadA_head"/>
    <property type="match status" value="1"/>
</dbReference>
<dbReference type="RefSeq" id="WP_250582087.1">
    <property type="nucleotide sequence ID" value="NZ_JAMLJN010000006.1"/>
</dbReference>
<dbReference type="Proteomes" id="UP001203342">
    <property type="component" value="Unassembled WGS sequence"/>
</dbReference>
<gene>
    <name evidence="3" type="ORF">NAT47_09100</name>
</gene>
<dbReference type="EMBL" id="JAMLJN010000006">
    <property type="protein sequence ID" value="MCL9770575.1"/>
    <property type="molecule type" value="Genomic_DNA"/>
</dbReference>
<evidence type="ECO:0000313" key="4">
    <source>
        <dbReference type="Proteomes" id="UP001203342"/>
    </source>
</evidence>
<sequence length="829" mass="86795">MKKILLFFTFLVTSFVFSQTSGITYQAVIYKPNGDALPGVNNNNVPLALKNICIQFTIVDFTNTTEYKENITTTTDKYGMVNLIIGTGNQVGGYASSFTNIDWNTTSKSLIVGLDVSGMCNDFVEISNAPFSVVPFAYNSFNATNASNITGIVPITNGGTNATTVQDAKTNLGLDQVNNTSDINKPISTATQNALALKENSSNKSTDATLADGTNTKFPTELAVKTYVNNQITTVNTNTNTAITNLQNTITANQTATDNALALKENSSNKSTDATLADGTNTKFPTELAVKTYVNNQITTVNTNTNTAITNLQNTVTANQTATDNALALKENSSNKSTDATLADGTNTKFPTELAVKTYVNNQITTVNTNTNTAITNLQNTVTANQTATDNALALKENSSNKSTDATLADATNTKFPTELAVKTFVNNQITTVNTNTNTAITNLQNTITANQTATDNALALKENSSNKSTDATLADGTNTKFPTELAVKTYVDSQILSAGNNFLPLTGGTLTGQLTTPSVVFNDGSTWQIGNSGQNFSIYQGGCCSRVIIDNNGNFGIGGNYVPQFKLDIEGDGRFTSSLTANSFSIPNGLSSQFLKADGSLDTNNYFIADGTNVAIGYVSGSGGQGDHSIAIGSNTAQGPQAEGGVAVGYAAAQYNQGLNAVAIGSFAGNNNQPENAVAVGFNAQANGINAIAIGANATAQNNNTVQLGDANITNVNTYGSITANAEISPEITTNFTINAANAEMYKGKVLICNPNSQITITFENNLPLGFNCMVLQKSDDANKINFAGGAGVVMKNRNNFTATAGNYAIATIVNIGGGIIVTAGDMQ</sequence>
<feature type="domain" description="Trimeric autotransporter adhesin YadA-like head" evidence="2">
    <location>
        <begin position="676"/>
        <end position="699"/>
    </location>
</feature>
<comment type="caution">
    <text evidence="3">The sequence shown here is derived from an EMBL/GenBank/DDBJ whole genome shotgun (WGS) entry which is preliminary data.</text>
</comment>
<feature type="chain" id="PRO_5046191310" description="Trimeric autotransporter adhesin YadA-like head domain-containing protein" evidence="1">
    <location>
        <begin position="19"/>
        <end position="829"/>
    </location>
</feature>
<evidence type="ECO:0000313" key="3">
    <source>
        <dbReference type="EMBL" id="MCL9770575.1"/>
    </source>
</evidence>
<reference evidence="3 4" key="1">
    <citation type="submission" date="2022-05" db="EMBL/GenBank/DDBJ databases">
        <title>Flavobacterium sp., isolated from activated sludge.</title>
        <authorList>
            <person name="Ran Q."/>
        </authorList>
    </citation>
    <scope>NUCLEOTIDE SEQUENCE [LARGE SCALE GENOMIC DNA]</scope>
    <source>
        <strain evidence="3 4">HXWNR69</strain>
    </source>
</reference>
<dbReference type="InterPro" id="IPR011049">
    <property type="entry name" value="Serralysin-like_metalloprot_C"/>
</dbReference>
<keyword evidence="4" id="KW-1185">Reference proteome</keyword>